<dbReference type="SUPFAM" id="SSF52317">
    <property type="entry name" value="Class I glutamine amidotransferase-like"/>
    <property type="match status" value="1"/>
</dbReference>
<organism evidence="2 3">
    <name type="scientific">Aquimarina rubra</name>
    <dbReference type="NCBI Taxonomy" id="1920033"/>
    <lineage>
        <taxon>Bacteria</taxon>
        <taxon>Pseudomonadati</taxon>
        <taxon>Bacteroidota</taxon>
        <taxon>Flavobacteriia</taxon>
        <taxon>Flavobacteriales</taxon>
        <taxon>Flavobacteriaceae</taxon>
        <taxon>Aquimarina</taxon>
    </lineage>
</organism>
<feature type="transmembrane region" description="Helical" evidence="1">
    <location>
        <begin position="12"/>
        <end position="29"/>
    </location>
</feature>
<keyword evidence="3" id="KW-1185">Reference proteome</keyword>
<dbReference type="RefSeq" id="WP_378288840.1">
    <property type="nucleotide sequence ID" value="NZ_JBHULE010000002.1"/>
</dbReference>
<evidence type="ECO:0000313" key="2">
    <source>
        <dbReference type="EMBL" id="MFD2561272.1"/>
    </source>
</evidence>
<name>A0ABW5LA31_9FLAO</name>
<sequence>MIEDVTFLHSNWIAYIAIGAIVLWLVFVWKEWSHFGKTKFWINITVALFAIMSIAVIALKPAVPILGKNTKVAVLTNGYDTKQLDSLKKVHKRIQTFPYKANQPIFKNIHTSDTVFVLGEGVAPFDFWQLEDHKVHYINSDSPSGVVRFQYDHSRVVGEQLQFEGLYNNPTKGNRLILEGPGGNGLDSISLESGKKQSFQLATHLKSVGTYTFSLVETDSLGKLLSKDPIPIKVLDRKGLKILIVNGFPTFETKYLKNYLAEMGHEVLVKSRITRGKYKFEYFNTDRIPIGAFSEKSLQPFDLVILDATTAKNVGQRSRTALENAIREKGLGLFIQPDDDFFRFRKDEVAFDFDREKSTETSLIDSPKNTIGKYPFIFKDQFQLQAIHKNNTENIVSAYKHLGKGKVSTTVLESTYELLLNGKTTDYQQLWSEIISSIGKKESAEVSWDEHSILGIKDQSYSFTLRTAIPEPEVITEEGYRIAMRSDIDISNLWTGITYPKKLGWNRLSIAQDTAAVLDYFVTDTTTWKSKSRYDNILRNRRQFDRQTEKVTKQISPAAPINPIGFYIFFLLCIGYLWLAPKLGKE</sequence>
<keyword evidence="1" id="KW-1133">Transmembrane helix</keyword>
<proteinExistence type="predicted"/>
<feature type="transmembrane region" description="Helical" evidence="1">
    <location>
        <begin position="564"/>
        <end position="580"/>
    </location>
</feature>
<dbReference type="InterPro" id="IPR029062">
    <property type="entry name" value="Class_I_gatase-like"/>
</dbReference>
<keyword evidence="1" id="KW-0472">Membrane</keyword>
<evidence type="ECO:0000256" key="1">
    <source>
        <dbReference type="SAM" id="Phobius"/>
    </source>
</evidence>
<evidence type="ECO:0000313" key="3">
    <source>
        <dbReference type="Proteomes" id="UP001597319"/>
    </source>
</evidence>
<keyword evidence="1" id="KW-0812">Transmembrane</keyword>
<dbReference type="Proteomes" id="UP001597319">
    <property type="component" value="Unassembled WGS sequence"/>
</dbReference>
<evidence type="ECO:0008006" key="4">
    <source>
        <dbReference type="Google" id="ProtNLM"/>
    </source>
</evidence>
<dbReference type="EMBL" id="JBHULE010000002">
    <property type="protein sequence ID" value="MFD2561272.1"/>
    <property type="molecule type" value="Genomic_DNA"/>
</dbReference>
<protein>
    <recommendedName>
        <fullName evidence="4">ABC-type uncharacterized transport system domain-containing protein</fullName>
    </recommendedName>
</protein>
<accession>A0ABW5LA31</accession>
<feature type="transmembrane region" description="Helical" evidence="1">
    <location>
        <begin position="41"/>
        <end position="59"/>
    </location>
</feature>
<gene>
    <name evidence="2" type="ORF">ACFSR1_01245</name>
</gene>
<comment type="caution">
    <text evidence="2">The sequence shown here is derived from an EMBL/GenBank/DDBJ whole genome shotgun (WGS) entry which is preliminary data.</text>
</comment>
<reference evidence="3" key="1">
    <citation type="journal article" date="2019" name="Int. J. Syst. Evol. Microbiol.">
        <title>The Global Catalogue of Microorganisms (GCM) 10K type strain sequencing project: providing services to taxonomists for standard genome sequencing and annotation.</title>
        <authorList>
            <consortium name="The Broad Institute Genomics Platform"/>
            <consortium name="The Broad Institute Genome Sequencing Center for Infectious Disease"/>
            <person name="Wu L."/>
            <person name="Ma J."/>
        </authorList>
    </citation>
    <scope>NUCLEOTIDE SEQUENCE [LARGE SCALE GENOMIC DNA]</scope>
    <source>
        <strain evidence="3">KCTC 52274</strain>
    </source>
</reference>